<evidence type="ECO:0000313" key="4">
    <source>
        <dbReference type="Proteomes" id="UP000632849"/>
    </source>
</evidence>
<feature type="region of interest" description="Disordered" evidence="1">
    <location>
        <begin position="1"/>
        <end position="25"/>
    </location>
</feature>
<reference evidence="3" key="1">
    <citation type="journal article" date="2014" name="Int. J. Syst. Evol. Microbiol.">
        <title>Complete genome sequence of Corynebacterium casei LMG S-19264T (=DSM 44701T), isolated from a smear-ripened cheese.</title>
        <authorList>
            <consortium name="US DOE Joint Genome Institute (JGI-PGF)"/>
            <person name="Walter F."/>
            <person name="Albersmeier A."/>
            <person name="Kalinowski J."/>
            <person name="Ruckert C."/>
        </authorList>
    </citation>
    <scope>NUCLEOTIDE SEQUENCE</scope>
    <source>
        <strain evidence="3">JCM 4122</strain>
    </source>
</reference>
<evidence type="ECO:0000256" key="1">
    <source>
        <dbReference type="SAM" id="MobiDB-lite"/>
    </source>
</evidence>
<proteinExistence type="predicted"/>
<feature type="transmembrane region" description="Helical" evidence="2">
    <location>
        <begin position="26"/>
        <end position="48"/>
    </location>
</feature>
<dbReference type="EMBL" id="BNBE01000003">
    <property type="protein sequence ID" value="GHG22652.1"/>
    <property type="molecule type" value="Genomic_DNA"/>
</dbReference>
<dbReference type="AlphaFoldDB" id="A0A919ERK2"/>
<keyword evidence="2" id="KW-1133">Transmembrane helix</keyword>
<gene>
    <name evidence="3" type="ORF">GCM10017667_68260</name>
</gene>
<comment type="caution">
    <text evidence="3">The sequence shown here is derived from an EMBL/GenBank/DDBJ whole genome shotgun (WGS) entry which is preliminary data.</text>
</comment>
<dbReference type="Proteomes" id="UP000632849">
    <property type="component" value="Unassembled WGS sequence"/>
</dbReference>
<accession>A0A919ERK2</accession>
<evidence type="ECO:0000313" key="3">
    <source>
        <dbReference type="EMBL" id="GHG22652.1"/>
    </source>
</evidence>
<name>A0A919ERK2_STRFL</name>
<organism evidence="3 4">
    <name type="scientific">Streptomyces filamentosus</name>
    <name type="common">Streptomyces roseosporus</name>
    <dbReference type="NCBI Taxonomy" id="67294"/>
    <lineage>
        <taxon>Bacteria</taxon>
        <taxon>Bacillati</taxon>
        <taxon>Actinomycetota</taxon>
        <taxon>Actinomycetes</taxon>
        <taxon>Kitasatosporales</taxon>
        <taxon>Streptomycetaceae</taxon>
        <taxon>Streptomyces</taxon>
    </lineage>
</organism>
<evidence type="ECO:0000256" key="2">
    <source>
        <dbReference type="SAM" id="Phobius"/>
    </source>
</evidence>
<feature type="transmembrane region" description="Helical" evidence="2">
    <location>
        <begin position="68"/>
        <end position="88"/>
    </location>
</feature>
<keyword evidence="2" id="KW-0812">Transmembrane</keyword>
<sequence length="106" mass="11003">MPVPLPAREHTSVQARRDTSRRTGQGLAVTAVAATGAGMTAQAATGITPARFADGAVTVDFLARTAMLSAYGLAIVSVTMLAAVATVARRRERPQPPSPLSYKDLP</sequence>
<reference evidence="3" key="2">
    <citation type="submission" date="2020-09" db="EMBL/GenBank/DDBJ databases">
        <authorList>
            <person name="Sun Q."/>
            <person name="Ohkuma M."/>
        </authorList>
    </citation>
    <scope>NUCLEOTIDE SEQUENCE</scope>
    <source>
        <strain evidence="3">JCM 4122</strain>
    </source>
</reference>
<keyword evidence="4" id="KW-1185">Reference proteome</keyword>
<protein>
    <submittedName>
        <fullName evidence="3">Uncharacterized protein</fullName>
    </submittedName>
</protein>
<feature type="compositionally biased region" description="Basic and acidic residues" evidence="1">
    <location>
        <begin position="7"/>
        <end position="21"/>
    </location>
</feature>
<keyword evidence="2" id="KW-0472">Membrane</keyword>